<dbReference type="Gene3D" id="1.10.10.10">
    <property type="entry name" value="Winged helix-like DNA-binding domain superfamily/Winged helix DNA-binding domain"/>
    <property type="match status" value="1"/>
</dbReference>
<dbReference type="PANTHER" id="PTHR35807:SF1">
    <property type="entry name" value="TRANSCRIPTIONAL REGULATOR REDD"/>
    <property type="match status" value="1"/>
</dbReference>
<evidence type="ECO:0000256" key="1">
    <source>
        <dbReference type="ARBA" id="ARBA00023012"/>
    </source>
</evidence>
<feature type="region of interest" description="Disordered" evidence="4">
    <location>
        <begin position="211"/>
        <end position="257"/>
    </location>
</feature>
<reference evidence="6 7" key="1">
    <citation type="submission" date="2022-10" db="EMBL/GenBank/DDBJ databases">
        <title>The complete genomes of actinobacterial strains from the NBC collection.</title>
        <authorList>
            <person name="Joergensen T.S."/>
            <person name="Alvarez Arevalo M."/>
            <person name="Sterndorff E.B."/>
            <person name="Faurdal D."/>
            <person name="Vuksanovic O."/>
            <person name="Mourched A.-S."/>
            <person name="Charusanti P."/>
            <person name="Shaw S."/>
            <person name="Blin K."/>
            <person name="Weber T."/>
        </authorList>
    </citation>
    <scope>NUCLEOTIDE SEQUENCE [LARGE SCALE GENOMIC DNA]</scope>
    <source>
        <strain evidence="6 7">NBC 01774</strain>
    </source>
</reference>
<dbReference type="Proteomes" id="UP001344251">
    <property type="component" value="Chromosome"/>
</dbReference>
<dbReference type="CDD" id="cd15831">
    <property type="entry name" value="BTAD"/>
    <property type="match status" value="1"/>
</dbReference>
<feature type="compositionally biased region" description="Low complexity" evidence="4">
    <location>
        <begin position="239"/>
        <end position="254"/>
    </location>
</feature>
<gene>
    <name evidence="6" type="ORF">OG863_09645</name>
</gene>
<dbReference type="Pfam" id="PF13191">
    <property type="entry name" value="AAA_16"/>
    <property type="match status" value="1"/>
</dbReference>
<evidence type="ECO:0000313" key="7">
    <source>
        <dbReference type="Proteomes" id="UP001344251"/>
    </source>
</evidence>
<keyword evidence="3" id="KW-0804">Transcription</keyword>
<evidence type="ECO:0000256" key="3">
    <source>
        <dbReference type="ARBA" id="ARBA00023163"/>
    </source>
</evidence>
<dbReference type="Pfam" id="PF03704">
    <property type="entry name" value="BTAD"/>
    <property type="match status" value="1"/>
</dbReference>
<dbReference type="InterPro" id="IPR027417">
    <property type="entry name" value="P-loop_NTPase"/>
</dbReference>
<feature type="domain" description="Bacterial transcriptional activator" evidence="5">
    <location>
        <begin position="60"/>
        <end position="205"/>
    </location>
</feature>
<dbReference type="InterPro" id="IPR011990">
    <property type="entry name" value="TPR-like_helical_dom_sf"/>
</dbReference>
<name>A0ABZ1FCX2_9ACTN</name>
<dbReference type="EMBL" id="CP109106">
    <property type="protein sequence ID" value="WSB68199.1"/>
    <property type="molecule type" value="Genomic_DNA"/>
</dbReference>
<keyword evidence="1" id="KW-0902">Two-component regulatory system</keyword>
<dbReference type="RefSeq" id="WP_326617641.1">
    <property type="nucleotide sequence ID" value="NZ_CP109106.1"/>
</dbReference>
<organism evidence="6 7">
    <name type="scientific">Streptomyces decoyicus</name>
    <dbReference type="NCBI Taxonomy" id="249567"/>
    <lineage>
        <taxon>Bacteria</taxon>
        <taxon>Bacillati</taxon>
        <taxon>Actinomycetota</taxon>
        <taxon>Actinomycetes</taxon>
        <taxon>Kitasatosporales</taxon>
        <taxon>Streptomycetaceae</taxon>
        <taxon>Streptomyces</taxon>
    </lineage>
</organism>
<dbReference type="SUPFAM" id="SSF48452">
    <property type="entry name" value="TPR-like"/>
    <property type="match status" value="1"/>
</dbReference>
<proteinExistence type="predicted"/>
<dbReference type="SMART" id="SM01043">
    <property type="entry name" value="BTAD"/>
    <property type="match status" value="1"/>
</dbReference>
<dbReference type="PANTHER" id="PTHR35807">
    <property type="entry name" value="TRANSCRIPTIONAL REGULATOR REDD-RELATED"/>
    <property type="match status" value="1"/>
</dbReference>
<dbReference type="Gene3D" id="3.40.50.300">
    <property type="entry name" value="P-loop containing nucleotide triphosphate hydrolases"/>
    <property type="match status" value="1"/>
</dbReference>
<dbReference type="SUPFAM" id="SSF52540">
    <property type="entry name" value="P-loop containing nucleoside triphosphate hydrolases"/>
    <property type="match status" value="1"/>
</dbReference>
<dbReference type="Gene3D" id="1.25.40.10">
    <property type="entry name" value="Tetratricopeptide repeat domain"/>
    <property type="match status" value="1"/>
</dbReference>
<evidence type="ECO:0000256" key="4">
    <source>
        <dbReference type="SAM" id="MobiDB-lite"/>
    </source>
</evidence>
<evidence type="ECO:0000256" key="2">
    <source>
        <dbReference type="ARBA" id="ARBA00023015"/>
    </source>
</evidence>
<dbReference type="InterPro" id="IPR005158">
    <property type="entry name" value="BTAD"/>
</dbReference>
<dbReference type="InterPro" id="IPR036388">
    <property type="entry name" value="WH-like_DNA-bd_sf"/>
</dbReference>
<accession>A0ABZ1FCX2</accession>
<sequence length="429" mass="46409">MSELVKALWPQDAPPTARKMLQNAVSALRGMLARGGVDGRVAALVSQAPGYMLQVDPGCIDIKRFQALAEKGRAELAAGSAESAARYLRSGLSCWRGSVLDDLTEAGVDWPQLAVIRSARITAQEDFFEAELASGRHHEVMAELEAAVELDPDRERMARLFMLALYRCGRQTEALGVYRRLRPRLLNEFGLEPGRELQGLWRAIIRQDPSLELPTSPQHTETGPAAPRPTVAMTAPRQATEGARQATAPAAAARPRPPEAALLGQEAVGRPRDLSGDRTVCPAPDRDAELELLQSLLALARRRRRPHMVTVLGERGTGKSSLVGDFRESLRRETGAMVLSVNGSGGPAAELCTALERRRPEHPLVVVCEGMHRAGDPALGQVGEMVRTAGSVPLLVVVTARPGFLELRPQWGEVARGSTTIVLERSLVA</sequence>
<keyword evidence="2" id="KW-0805">Transcription regulation</keyword>
<protein>
    <submittedName>
        <fullName evidence="6">AAA family ATPase</fullName>
    </submittedName>
</protein>
<keyword evidence="7" id="KW-1185">Reference proteome</keyword>
<evidence type="ECO:0000259" key="5">
    <source>
        <dbReference type="SMART" id="SM01043"/>
    </source>
</evidence>
<dbReference type="InterPro" id="IPR041664">
    <property type="entry name" value="AAA_16"/>
</dbReference>
<dbReference type="InterPro" id="IPR051677">
    <property type="entry name" value="AfsR-DnrI-RedD_regulator"/>
</dbReference>
<evidence type="ECO:0000313" key="6">
    <source>
        <dbReference type="EMBL" id="WSB68199.1"/>
    </source>
</evidence>